<dbReference type="InParanoid" id="A0A409VZY5"/>
<protein>
    <submittedName>
        <fullName evidence="2">Uncharacterized protein</fullName>
    </submittedName>
</protein>
<keyword evidence="3" id="KW-1185">Reference proteome</keyword>
<accession>A0A409VZY5</accession>
<name>A0A409VZY5_PSICY</name>
<evidence type="ECO:0000313" key="2">
    <source>
        <dbReference type="EMBL" id="PPQ71824.1"/>
    </source>
</evidence>
<feature type="region of interest" description="Disordered" evidence="1">
    <location>
        <begin position="1"/>
        <end position="29"/>
    </location>
</feature>
<organism evidence="2 3">
    <name type="scientific">Psilocybe cyanescens</name>
    <dbReference type="NCBI Taxonomy" id="93625"/>
    <lineage>
        <taxon>Eukaryota</taxon>
        <taxon>Fungi</taxon>
        <taxon>Dikarya</taxon>
        <taxon>Basidiomycota</taxon>
        <taxon>Agaricomycotina</taxon>
        <taxon>Agaricomycetes</taxon>
        <taxon>Agaricomycetidae</taxon>
        <taxon>Agaricales</taxon>
        <taxon>Agaricineae</taxon>
        <taxon>Strophariaceae</taxon>
        <taxon>Psilocybe</taxon>
    </lineage>
</organism>
<evidence type="ECO:0000313" key="3">
    <source>
        <dbReference type="Proteomes" id="UP000283269"/>
    </source>
</evidence>
<reference evidence="2 3" key="1">
    <citation type="journal article" date="2018" name="Evol. Lett.">
        <title>Horizontal gene cluster transfer increased hallucinogenic mushroom diversity.</title>
        <authorList>
            <person name="Reynolds H.T."/>
            <person name="Vijayakumar V."/>
            <person name="Gluck-Thaler E."/>
            <person name="Korotkin H.B."/>
            <person name="Matheny P.B."/>
            <person name="Slot J.C."/>
        </authorList>
    </citation>
    <scope>NUCLEOTIDE SEQUENCE [LARGE SCALE GENOMIC DNA]</scope>
    <source>
        <strain evidence="2 3">2631</strain>
    </source>
</reference>
<evidence type="ECO:0000256" key="1">
    <source>
        <dbReference type="SAM" id="MobiDB-lite"/>
    </source>
</evidence>
<comment type="caution">
    <text evidence="2">The sequence shown here is derived from an EMBL/GenBank/DDBJ whole genome shotgun (WGS) entry which is preliminary data.</text>
</comment>
<gene>
    <name evidence="2" type="ORF">CVT25_006365</name>
</gene>
<dbReference type="Proteomes" id="UP000283269">
    <property type="component" value="Unassembled WGS sequence"/>
</dbReference>
<dbReference type="OrthoDB" id="3051453at2759"/>
<dbReference type="AlphaFoldDB" id="A0A409VZY5"/>
<sequence length="272" mass="30507">MSTGTKRRRTASDAGSKAPTTKGGAHDAPLTRLNELLTDAITTAKAIKRARKDDPALQKAHKLANSLLKALPLSEVTAPKDVGYNIHKGSLERGVRALEVHCRHDPIDGWEQQGEMMWDISGEIVKWLPELWGFMAEDEVDPELIRPALILCSNTVGSMSGCESRAEYTDMSCEVKIINSKGETVYEEDASLDNSLAWMWRELFVFAASRKKPTKAILDDIRRLNIVDDVLELIRVPEKRTSREDDMHLWDDHWSKAMKDSGAQLRVALSKK</sequence>
<dbReference type="EMBL" id="NHYD01003847">
    <property type="protein sequence ID" value="PPQ71824.1"/>
    <property type="molecule type" value="Genomic_DNA"/>
</dbReference>
<proteinExistence type="predicted"/>